<name>A0A368R5Z5_SETIT</name>
<accession>A0A368R5Z5</accession>
<feature type="region of interest" description="Disordered" evidence="1">
    <location>
        <begin position="132"/>
        <end position="178"/>
    </location>
</feature>
<gene>
    <name evidence="2" type="ORF">SETIT_5G172200v2</name>
</gene>
<proteinExistence type="predicted"/>
<sequence>MTEPPVAEARNKKSAGGDGRDEFTVELHHGGFFVCYGQLHSYVDEKNSLRVIAGDHGTNVMASVVVKHKNLVVYVDHDDNIGGLSRDDIVTNLVIELPKVFSPKYVSVLEKKQGEKLPVFYTNLENKTVRQNMNVTSDADELSGSEDNDIEDEDFVDSDNEIEDGDDELFEDNVDGDM</sequence>
<dbReference type="OrthoDB" id="695246at2759"/>
<reference evidence="2" key="2">
    <citation type="submission" date="2015-07" db="EMBL/GenBank/DDBJ databases">
        <authorList>
            <person name="Noorani M."/>
        </authorList>
    </citation>
    <scope>NUCLEOTIDE SEQUENCE</scope>
    <source>
        <strain evidence="2">Yugu1</strain>
    </source>
</reference>
<evidence type="ECO:0000313" key="2">
    <source>
        <dbReference type="EMBL" id="RCV25504.1"/>
    </source>
</evidence>
<dbReference type="AlphaFoldDB" id="A0A368R5Z5"/>
<feature type="compositionally biased region" description="Acidic residues" evidence="1">
    <location>
        <begin position="138"/>
        <end position="178"/>
    </location>
</feature>
<dbReference type="EMBL" id="CM003532">
    <property type="protein sequence ID" value="RCV25504.1"/>
    <property type="molecule type" value="Genomic_DNA"/>
</dbReference>
<organism evidence="2">
    <name type="scientific">Setaria italica</name>
    <name type="common">Foxtail millet</name>
    <name type="synonym">Panicum italicum</name>
    <dbReference type="NCBI Taxonomy" id="4555"/>
    <lineage>
        <taxon>Eukaryota</taxon>
        <taxon>Viridiplantae</taxon>
        <taxon>Streptophyta</taxon>
        <taxon>Embryophyta</taxon>
        <taxon>Tracheophyta</taxon>
        <taxon>Spermatophyta</taxon>
        <taxon>Magnoliopsida</taxon>
        <taxon>Liliopsida</taxon>
        <taxon>Poales</taxon>
        <taxon>Poaceae</taxon>
        <taxon>PACMAD clade</taxon>
        <taxon>Panicoideae</taxon>
        <taxon>Panicodae</taxon>
        <taxon>Paniceae</taxon>
        <taxon>Cenchrinae</taxon>
        <taxon>Setaria</taxon>
    </lineage>
</organism>
<protein>
    <submittedName>
        <fullName evidence="2">Uncharacterized protein</fullName>
    </submittedName>
</protein>
<evidence type="ECO:0000256" key="1">
    <source>
        <dbReference type="SAM" id="MobiDB-lite"/>
    </source>
</evidence>
<reference evidence="2" key="1">
    <citation type="journal article" date="2012" name="Nat. Biotechnol.">
        <title>Reference genome sequence of the model plant Setaria.</title>
        <authorList>
            <person name="Bennetzen J.L."/>
            <person name="Schmutz J."/>
            <person name="Wang H."/>
            <person name="Percifield R."/>
            <person name="Hawkins J."/>
            <person name="Pontaroli A.C."/>
            <person name="Estep M."/>
            <person name="Feng L."/>
            <person name="Vaughn J.N."/>
            <person name="Grimwood J."/>
            <person name="Jenkins J."/>
            <person name="Barry K."/>
            <person name="Lindquist E."/>
            <person name="Hellsten U."/>
            <person name="Deshpande S."/>
            <person name="Wang X."/>
            <person name="Wu X."/>
            <person name="Mitros T."/>
            <person name="Triplett J."/>
            <person name="Yang X."/>
            <person name="Ye C.Y."/>
            <person name="Mauro-Herrera M."/>
            <person name="Wang L."/>
            <person name="Li P."/>
            <person name="Sharma M."/>
            <person name="Sharma R."/>
            <person name="Ronald P.C."/>
            <person name="Panaud O."/>
            <person name="Kellogg E.A."/>
            <person name="Brutnell T.P."/>
            <person name="Doust A.N."/>
            <person name="Tuskan G.A."/>
            <person name="Rokhsar D."/>
            <person name="Devos K.M."/>
        </authorList>
    </citation>
    <scope>NUCLEOTIDE SEQUENCE [LARGE SCALE GENOMIC DNA]</scope>
    <source>
        <strain evidence="2">Yugu1</strain>
    </source>
</reference>